<evidence type="ECO:0000256" key="7">
    <source>
        <dbReference type="ARBA" id="ARBA00023136"/>
    </source>
</evidence>
<dbReference type="Gene3D" id="1.20.144.10">
    <property type="entry name" value="Phosphatidic acid phosphatase type 2/haloperoxidase"/>
    <property type="match status" value="1"/>
</dbReference>
<evidence type="ECO:0000256" key="2">
    <source>
        <dbReference type="ARBA" id="ARBA00012374"/>
    </source>
</evidence>
<dbReference type="RefSeq" id="WP_189448196.1">
    <property type="nucleotide sequence ID" value="NZ_BMXY01000001.1"/>
</dbReference>
<dbReference type="Proteomes" id="UP000643403">
    <property type="component" value="Unassembled WGS sequence"/>
</dbReference>
<dbReference type="InterPro" id="IPR036938">
    <property type="entry name" value="PAP2/HPO_sf"/>
</dbReference>
<feature type="transmembrane region" description="Helical" evidence="10">
    <location>
        <begin position="85"/>
        <end position="112"/>
    </location>
</feature>
<evidence type="ECO:0000256" key="6">
    <source>
        <dbReference type="ARBA" id="ARBA00022989"/>
    </source>
</evidence>
<protein>
    <recommendedName>
        <fullName evidence="2">undecaprenyl-diphosphate phosphatase</fullName>
        <ecNumber evidence="2">3.6.1.27</ecNumber>
    </recommendedName>
    <alternativeName>
        <fullName evidence="8">Undecaprenyl pyrophosphate phosphatase</fullName>
    </alternativeName>
</protein>
<evidence type="ECO:0000256" key="9">
    <source>
        <dbReference type="ARBA" id="ARBA00047594"/>
    </source>
</evidence>
<evidence type="ECO:0000313" key="13">
    <source>
        <dbReference type="Proteomes" id="UP000643403"/>
    </source>
</evidence>
<evidence type="ECO:0000256" key="10">
    <source>
        <dbReference type="SAM" id="Phobius"/>
    </source>
</evidence>
<dbReference type="SMART" id="SM00014">
    <property type="entry name" value="acidPPc"/>
    <property type="match status" value="1"/>
</dbReference>
<feature type="transmembrane region" description="Helical" evidence="10">
    <location>
        <begin position="119"/>
        <end position="140"/>
    </location>
</feature>
<gene>
    <name evidence="12" type="ORF">GCM10008101_14230</name>
</gene>
<organism evidence="12 13">
    <name type="scientific">Cognatilysobacter xinjiangensis</name>
    <dbReference type="NCBI Taxonomy" id="546892"/>
    <lineage>
        <taxon>Bacteria</taxon>
        <taxon>Pseudomonadati</taxon>
        <taxon>Pseudomonadota</taxon>
        <taxon>Gammaproteobacteria</taxon>
        <taxon>Lysobacterales</taxon>
        <taxon>Lysobacteraceae</taxon>
        <taxon>Cognatilysobacter</taxon>
    </lineage>
</organism>
<accession>A0ABQ3BY56</accession>
<proteinExistence type="predicted"/>
<evidence type="ECO:0000313" key="12">
    <source>
        <dbReference type="EMBL" id="GGZ61361.1"/>
    </source>
</evidence>
<evidence type="ECO:0000256" key="1">
    <source>
        <dbReference type="ARBA" id="ARBA00004651"/>
    </source>
</evidence>
<comment type="catalytic activity">
    <reaction evidence="9">
        <text>di-trans,octa-cis-undecaprenyl diphosphate + H2O = di-trans,octa-cis-undecaprenyl phosphate + phosphate + H(+)</text>
        <dbReference type="Rhea" id="RHEA:28094"/>
        <dbReference type="ChEBI" id="CHEBI:15377"/>
        <dbReference type="ChEBI" id="CHEBI:15378"/>
        <dbReference type="ChEBI" id="CHEBI:43474"/>
        <dbReference type="ChEBI" id="CHEBI:58405"/>
        <dbReference type="ChEBI" id="CHEBI:60392"/>
        <dbReference type="EC" id="3.6.1.27"/>
    </reaction>
</comment>
<dbReference type="PANTHER" id="PTHR14969">
    <property type="entry name" value="SPHINGOSINE-1-PHOSPHATE PHOSPHOHYDROLASE"/>
    <property type="match status" value="1"/>
</dbReference>
<evidence type="ECO:0000256" key="4">
    <source>
        <dbReference type="ARBA" id="ARBA00022692"/>
    </source>
</evidence>
<dbReference type="CDD" id="cd03392">
    <property type="entry name" value="PAP2_like_2"/>
    <property type="match status" value="1"/>
</dbReference>
<keyword evidence="6 10" id="KW-1133">Transmembrane helix</keyword>
<feature type="transmembrane region" description="Helical" evidence="10">
    <location>
        <begin position="160"/>
        <end position="180"/>
    </location>
</feature>
<dbReference type="PANTHER" id="PTHR14969:SF62">
    <property type="entry name" value="DECAPRENYLPHOSPHORYL-5-PHOSPHORIBOSE PHOSPHATASE RV3807C-RELATED"/>
    <property type="match status" value="1"/>
</dbReference>
<evidence type="ECO:0000256" key="3">
    <source>
        <dbReference type="ARBA" id="ARBA00022475"/>
    </source>
</evidence>
<feature type="transmembrane region" description="Helical" evidence="10">
    <location>
        <begin position="213"/>
        <end position="231"/>
    </location>
</feature>
<keyword evidence="5" id="KW-0378">Hydrolase</keyword>
<keyword evidence="4 10" id="KW-0812">Transmembrane</keyword>
<keyword evidence="7 10" id="KW-0472">Membrane</keyword>
<evidence type="ECO:0000259" key="11">
    <source>
        <dbReference type="SMART" id="SM00014"/>
    </source>
</evidence>
<feature type="domain" description="Phosphatidic acid phosphatase type 2/haloperoxidase" evidence="11">
    <location>
        <begin position="119"/>
        <end position="228"/>
    </location>
</feature>
<keyword evidence="13" id="KW-1185">Reference proteome</keyword>
<dbReference type="Pfam" id="PF01569">
    <property type="entry name" value="PAP2"/>
    <property type="match status" value="1"/>
</dbReference>
<comment type="subcellular location">
    <subcellularLocation>
        <location evidence="1">Cell membrane</location>
        <topology evidence="1">Multi-pass membrane protein</topology>
    </subcellularLocation>
</comment>
<dbReference type="EC" id="3.6.1.27" evidence="2"/>
<dbReference type="InterPro" id="IPR000326">
    <property type="entry name" value="PAP2/HPO"/>
</dbReference>
<evidence type="ECO:0000256" key="8">
    <source>
        <dbReference type="ARBA" id="ARBA00032707"/>
    </source>
</evidence>
<feature type="transmembrane region" description="Helical" evidence="10">
    <location>
        <begin position="187"/>
        <end position="207"/>
    </location>
</feature>
<evidence type="ECO:0000256" key="5">
    <source>
        <dbReference type="ARBA" id="ARBA00022801"/>
    </source>
</evidence>
<comment type="caution">
    <text evidence="12">The sequence shown here is derived from an EMBL/GenBank/DDBJ whole genome shotgun (WGS) entry which is preliminary data.</text>
</comment>
<dbReference type="SUPFAM" id="SSF48317">
    <property type="entry name" value="Acid phosphatase/Vanadium-dependent haloperoxidase"/>
    <property type="match status" value="1"/>
</dbReference>
<sequence>MSSDDTGFPTSDAPAPAGLVATQARVVRGILERYGRRLLAAFLCVVLPLWGFGELAEDVAEGEPFGFDEPMLHAMHALEGAQLDALFLTLSAVGFSRGVVPADILLVLVLALRRHPRSAVFAAVALGGSALLNLGAKHVMQRDRPALWESIAPETTYSFPSGHAMGSATLACVLACLAWRTRWRWPVIALGALFTVGVGLSRVYLGVHYPSDILAGWAAAIAWTVGVRLIAFRRGLVTGSTQP</sequence>
<reference evidence="13" key="1">
    <citation type="journal article" date="2019" name="Int. J. Syst. Evol. Microbiol.">
        <title>The Global Catalogue of Microorganisms (GCM) 10K type strain sequencing project: providing services to taxonomists for standard genome sequencing and annotation.</title>
        <authorList>
            <consortium name="The Broad Institute Genomics Platform"/>
            <consortium name="The Broad Institute Genome Sequencing Center for Infectious Disease"/>
            <person name="Wu L."/>
            <person name="Ma J."/>
        </authorList>
    </citation>
    <scope>NUCLEOTIDE SEQUENCE [LARGE SCALE GENOMIC DNA]</scope>
    <source>
        <strain evidence="13">KCTC 22558</strain>
    </source>
</reference>
<feature type="transmembrane region" description="Helical" evidence="10">
    <location>
        <begin position="38"/>
        <end position="56"/>
    </location>
</feature>
<keyword evidence="3" id="KW-1003">Cell membrane</keyword>
<dbReference type="EMBL" id="BMXY01000001">
    <property type="protein sequence ID" value="GGZ61361.1"/>
    <property type="molecule type" value="Genomic_DNA"/>
</dbReference>
<name>A0ABQ3BY56_9GAMM</name>